<keyword evidence="2" id="KW-1185">Reference proteome</keyword>
<dbReference type="AlphaFoldDB" id="A0A0L0MZI6"/>
<dbReference type="Proteomes" id="UP000036947">
    <property type="component" value="Unassembled WGS sequence"/>
</dbReference>
<accession>A0A0L0MZI6</accession>
<gene>
    <name evidence="1" type="ORF">TOPH_08070</name>
</gene>
<dbReference type="Gene3D" id="1.10.600.10">
    <property type="entry name" value="Farnesyl Diphosphate Synthase"/>
    <property type="match status" value="1"/>
</dbReference>
<protein>
    <submittedName>
        <fullName evidence="1">Fusicoccadiene synthase</fullName>
    </submittedName>
</protein>
<sequence length="358" mass="40863">MDSRANSVVLDRKAWEGNPKYFFKTIPPRISKYAERADDACIQTQIDVFGKDNVGIIQGSLASAANFASTIYSESLPERLPILAYLNEILSFYEAFEREMAEMTGATMDLEVPKDPKFDNPVWQANFKHSLPKILKIISQADTNLGPKCVMAMKELAETPNLSPRMPTYKTMDEYLAERIDDIAWPSVFACAEFGASLNLTKEHKASVDEIFRPLWIHSCCAYDHYTWEKEVKVSASHGKGRNIINGIALLNRLHGLSVDEAKEWLKRKCLESEEEYLGLKEAYLSKNPEESLPEDLRRWFDCQEAIATGFAIWCATTYRHHPPHEAGYHQYYAKRLQEGAVWFDNATDSETLMPERS</sequence>
<dbReference type="InterPro" id="IPR008949">
    <property type="entry name" value="Isoprenoid_synthase_dom_sf"/>
</dbReference>
<dbReference type="STRING" id="1163406.A0A0L0MZI6"/>
<dbReference type="OrthoDB" id="6921389at2759"/>
<dbReference type="SUPFAM" id="SSF48576">
    <property type="entry name" value="Terpenoid synthases"/>
    <property type="match status" value="1"/>
</dbReference>
<name>A0A0L0MZI6_TOLOC</name>
<reference evidence="1 2" key="1">
    <citation type="journal article" date="2015" name="BMC Genomics">
        <title>The genome of the truffle-parasite Tolypocladium ophioglossoides and the evolution of antifungal peptaibiotics.</title>
        <authorList>
            <person name="Quandt C.A."/>
            <person name="Bushley K.E."/>
            <person name="Spatafora J.W."/>
        </authorList>
    </citation>
    <scope>NUCLEOTIDE SEQUENCE [LARGE SCALE GENOMIC DNA]</scope>
    <source>
        <strain evidence="1 2">CBS 100239</strain>
    </source>
</reference>
<proteinExistence type="predicted"/>
<organism evidence="1 2">
    <name type="scientific">Tolypocladium ophioglossoides (strain CBS 100239)</name>
    <name type="common">Snaketongue truffleclub</name>
    <name type="synonym">Elaphocordyceps ophioglossoides</name>
    <dbReference type="NCBI Taxonomy" id="1163406"/>
    <lineage>
        <taxon>Eukaryota</taxon>
        <taxon>Fungi</taxon>
        <taxon>Dikarya</taxon>
        <taxon>Ascomycota</taxon>
        <taxon>Pezizomycotina</taxon>
        <taxon>Sordariomycetes</taxon>
        <taxon>Hypocreomycetidae</taxon>
        <taxon>Hypocreales</taxon>
        <taxon>Ophiocordycipitaceae</taxon>
        <taxon>Tolypocladium</taxon>
    </lineage>
</organism>
<dbReference type="EMBL" id="LFRF01000038">
    <property type="protein sequence ID" value="KND87313.1"/>
    <property type="molecule type" value="Genomic_DNA"/>
</dbReference>
<evidence type="ECO:0000313" key="2">
    <source>
        <dbReference type="Proteomes" id="UP000036947"/>
    </source>
</evidence>
<dbReference type="Pfam" id="PF19086">
    <property type="entry name" value="Terpene_syn_C_2"/>
    <property type="match status" value="1"/>
</dbReference>
<evidence type="ECO:0000313" key="1">
    <source>
        <dbReference type="EMBL" id="KND87313.1"/>
    </source>
</evidence>
<comment type="caution">
    <text evidence="1">The sequence shown here is derived from an EMBL/GenBank/DDBJ whole genome shotgun (WGS) entry which is preliminary data.</text>
</comment>